<proteinExistence type="predicted"/>
<evidence type="ECO:0000313" key="1">
    <source>
        <dbReference type="EMBL" id="KAG0573181.1"/>
    </source>
</evidence>
<gene>
    <name evidence="1" type="ORF">KC19_VG155400</name>
</gene>
<name>A0A8T0HQV9_CERPU</name>
<dbReference type="Proteomes" id="UP000822688">
    <property type="component" value="Chromosome V"/>
</dbReference>
<dbReference type="AlphaFoldDB" id="A0A8T0HQV9"/>
<sequence length="105" mass="12046">MGRRRILEVDFVLTFNFVDPDGNLIPTKVSVNSRIKLQARKRRGHAIDAKKHSLEGGYKARILKFRWKDCSSIAAEVLVQHVYMRCQLHLDPAVQHGGCNCKLKF</sequence>
<organism evidence="1 2">
    <name type="scientific">Ceratodon purpureus</name>
    <name type="common">Fire moss</name>
    <name type="synonym">Dicranum purpureum</name>
    <dbReference type="NCBI Taxonomy" id="3225"/>
    <lineage>
        <taxon>Eukaryota</taxon>
        <taxon>Viridiplantae</taxon>
        <taxon>Streptophyta</taxon>
        <taxon>Embryophyta</taxon>
        <taxon>Bryophyta</taxon>
        <taxon>Bryophytina</taxon>
        <taxon>Bryopsida</taxon>
        <taxon>Dicranidae</taxon>
        <taxon>Pseudoditrichales</taxon>
        <taxon>Ditrichaceae</taxon>
        <taxon>Ceratodon</taxon>
    </lineage>
</organism>
<dbReference type="EMBL" id="CM026426">
    <property type="protein sequence ID" value="KAG0573181.1"/>
    <property type="molecule type" value="Genomic_DNA"/>
</dbReference>
<comment type="caution">
    <text evidence="1">The sequence shown here is derived from an EMBL/GenBank/DDBJ whole genome shotgun (WGS) entry which is preliminary data.</text>
</comment>
<evidence type="ECO:0000313" key="2">
    <source>
        <dbReference type="Proteomes" id="UP000822688"/>
    </source>
</evidence>
<accession>A0A8T0HQV9</accession>
<protein>
    <submittedName>
        <fullName evidence="1">Uncharacterized protein</fullName>
    </submittedName>
</protein>
<reference evidence="1" key="1">
    <citation type="submission" date="2020-06" db="EMBL/GenBank/DDBJ databases">
        <title>WGS assembly of Ceratodon purpureus strain R40.</title>
        <authorList>
            <person name="Carey S.B."/>
            <person name="Jenkins J."/>
            <person name="Shu S."/>
            <person name="Lovell J.T."/>
            <person name="Sreedasyam A."/>
            <person name="Maumus F."/>
            <person name="Tiley G.P."/>
            <person name="Fernandez-Pozo N."/>
            <person name="Barry K."/>
            <person name="Chen C."/>
            <person name="Wang M."/>
            <person name="Lipzen A."/>
            <person name="Daum C."/>
            <person name="Saski C.A."/>
            <person name="Payton A.C."/>
            <person name="Mcbreen J.C."/>
            <person name="Conrad R.E."/>
            <person name="Kollar L.M."/>
            <person name="Olsson S."/>
            <person name="Huttunen S."/>
            <person name="Landis J.B."/>
            <person name="Wickett N.J."/>
            <person name="Johnson M.G."/>
            <person name="Rensing S.A."/>
            <person name="Grimwood J."/>
            <person name="Schmutz J."/>
            <person name="Mcdaniel S.F."/>
        </authorList>
    </citation>
    <scope>NUCLEOTIDE SEQUENCE</scope>
    <source>
        <strain evidence="1">R40</strain>
    </source>
</reference>
<keyword evidence="2" id="KW-1185">Reference proteome</keyword>